<feature type="compositionally biased region" description="Acidic residues" evidence="1">
    <location>
        <begin position="345"/>
        <end position="355"/>
    </location>
</feature>
<evidence type="ECO:0000313" key="3">
    <source>
        <dbReference type="Proteomes" id="UP001244011"/>
    </source>
</evidence>
<gene>
    <name evidence="2" type="ORF">QBC33DRAFT_94328</name>
</gene>
<feature type="region of interest" description="Disordered" evidence="1">
    <location>
        <begin position="1"/>
        <end position="83"/>
    </location>
</feature>
<reference evidence="2" key="1">
    <citation type="submission" date="2023-06" db="EMBL/GenBank/DDBJ databases">
        <title>Genome-scale phylogeny and comparative genomics of the fungal order Sordariales.</title>
        <authorList>
            <consortium name="Lawrence Berkeley National Laboratory"/>
            <person name="Hensen N."/>
            <person name="Bonometti L."/>
            <person name="Westerberg I."/>
            <person name="Brannstrom I.O."/>
            <person name="Guillou S."/>
            <person name="Cros-Aarteil S."/>
            <person name="Calhoun S."/>
            <person name="Haridas S."/>
            <person name="Kuo A."/>
            <person name="Mondo S."/>
            <person name="Pangilinan J."/>
            <person name="Riley R."/>
            <person name="Labutti K."/>
            <person name="Andreopoulos B."/>
            <person name="Lipzen A."/>
            <person name="Chen C."/>
            <person name="Yanf M."/>
            <person name="Daum C."/>
            <person name="Ng V."/>
            <person name="Clum A."/>
            <person name="Steindorff A."/>
            <person name="Ohm R."/>
            <person name="Martin F."/>
            <person name="Silar P."/>
            <person name="Natvig D."/>
            <person name="Lalanne C."/>
            <person name="Gautier V."/>
            <person name="Ament-Velasquez S.L."/>
            <person name="Kruys A."/>
            <person name="Hutchinson M.I."/>
            <person name="Powell A.J."/>
            <person name="Barry K."/>
            <person name="Miller A.N."/>
            <person name="Grigoriev I.V."/>
            <person name="Debuchy R."/>
            <person name="Gladieux P."/>
            <person name="Thoren M.H."/>
            <person name="Johannesson H."/>
        </authorList>
    </citation>
    <scope>NUCLEOTIDE SEQUENCE</scope>
    <source>
        <strain evidence="2">8032-3</strain>
    </source>
</reference>
<feature type="compositionally biased region" description="Basic and acidic residues" evidence="1">
    <location>
        <begin position="356"/>
        <end position="365"/>
    </location>
</feature>
<dbReference type="GeneID" id="85316395"/>
<keyword evidence="3" id="KW-1185">Reference proteome</keyword>
<feature type="compositionally biased region" description="Low complexity" evidence="1">
    <location>
        <begin position="212"/>
        <end position="226"/>
    </location>
</feature>
<feature type="compositionally biased region" description="Basic and acidic residues" evidence="1">
    <location>
        <begin position="372"/>
        <end position="381"/>
    </location>
</feature>
<dbReference type="EMBL" id="MU839010">
    <property type="protein sequence ID" value="KAK1766947.1"/>
    <property type="molecule type" value="Genomic_DNA"/>
</dbReference>
<protein>
    <submittedName>
        <fullName evidence="2">Uncharacterized protein</fullName>
    </submittedName>
</protein>
<name>A0AAJ0FGT6_9PEZI</name>
<dbReference type="RefSeq" id="XP_060283160.1">
    <property type="nucleotide sequence ID" value="XM_060433208.1"/>
</dbReference>
<dbReference type="AlphaFoldDB" id="A0AAJ0FGT6"/>
<comment type="caution">
    <text evidence="2">The sequence shown here is derived from an EMBL/GenBank/DDBJ whole genome shotgun (WGS) entry which is preliminary data.</text>
</comment>
<feature type="compositionally biased region" description="Low complexity" evidence="1">
    <location>
        <begin position="54"/>
        <end position="66"/>
    </location>
</feature>
<evidence type="ECO:0000256" key="1">
    <source>
        <dbReference type="SAM" id="MobiDB-lite"/>
    </source>
</evidence>
<feature type="compositionally biased region" description="Low complexity" evidence="1">
    <location>
        <begin position="26"/>
        <end position="38"/>
    </location>
</feature>
<feature type="region of interest" description="Disordered" evidence="1">
    <location>
        <begin position="164"/>
        <end position="395"/>
    </location>
</feature>
<organism evidence="2 3">
    <name type="scientific">Phialemonium atrogriseum</name>
    <dbReference type="NCBI Taxonomy" id="1093897"/>
    <lineage>
        <taxon>Eukaryota</taxon>
        <taxon>Fungi</taxon>
        <taxon>Dikarya</taxon>
        <taxon>Ascomycota</taxon>
        <taxon>Pezizomycotina</taxon>
        <taxon>Sordariomycetes</taxon>
        <taxon>Sordariomycetidae</taxon>
        <taxon>Cephalothecales</taxon>
        <taxon>Cephalothecaceae</taxon>
        <taxon>Phialemonium</taxon>
    </lineage>
</organism>
<dbReference type="Proteomes" id="UP001244011">
    <property type="component" value="Unassembled WGS sequence"/>
</dbReference>
<feature type="compositionally biased region" description="Polar residues" evidence="1">
    <location>
        <begin position="291"/>
        <end position="301"/>
    </location>
</feature>
<feature type="compositionally biased region" description="Basic residues" evidence="1">
    <location>
        <begin position="165"/>
        <end position="178"/>
    </location>
</feature>
<sequence length="395" mass="43146">MPRQLPWKVSGTPNAPPPKRRRTADSPASSAAQSPVPSDRSATWPVARLKSETPKPSSSKSRLSLTAKLERSPSTSPPPEPPVEEFMIEGIDHDDRYRMVEDEFLSTAGFFTRHLHAAEYQRLKALTSTRNAETIMAISRPVTGQMTNLVKKRRAAGDLAVSQRRGLKKAIRKGKGAHGRSDSDDEDVEDPWAGTSLQGLMDSPRKKAVPLSTITGTTASTRTTAGFHDSNHGSGSRIPRTVNKLELRPTASGKGHGRLNEQPGSDTEPDTESDGLDGQPTLSGKYRAKNHGNSLSGQSLTRPGALAIRQESYQLSRAAEAPRTEPTDIGIKTETTSNSIHDTPADDDGDGDDLDFMSRIRDRRAQQRRRRETSETEDKDKKGRGRSSLDAIPLF</sequence>
<evidence type="ECO:0000313" key="2">
    <source>
        <dbReference type="EMBL" id="KAK1766947.1"/>
    </source>
</evidence>
<proteinExistence type="predicted"/>
<accession>A0AAJ0FGT6</accession>